<evidence type="ECO:0000256" key="3">
    <source>
        <dbReference type="ARBA" id="ARBA00011245"/>
    </source>
</evidence>
<keyword evidence="4" id="KW-0732">Signal</keyword>
<dbReference type="InterPro" id="IPR038970">
    <property type="entry name" value="Lyase_8"/>
</dbReference>
<comment type="subunit">
    <text evidence="3">Monomer.</text>
</comment>
<evidence type="ECO:0000313" key="11">
    <source>
        <dbReference type="Proteomes" id="UP000006330"/>
    </source>
</evidence>
<keyword evidence="6" id="KW-0456">Lyase</keyword>
<dbReference type="InterPro" id="IPR014718">
    <property type="entry name" value="GH-type_carb-bd"/>
</dbReference>
<proteinExistence type="inferred from homology"/>
<protein>
    <recommendedName>
        <fullName evidence="12">Polysaccharide lyase family 8 central domain-containing protein</fullName>
    </recommendedName>
</protein>
<dbReference type="SUPFAM" id="SSF74650">
    <property type="entry name" value="Galactose mutarotase-like"/>
    <property type="match status" value="1"/>
</dbReference>
<evidence type="ECO:0000256" key="4">
    <source>
        <dbReference type="ARBA" id="ARBA00022729"/>
    </source>
</evidence>
<dbReference type="Pfam" id="PF02278">
    <property type="entry name" value="Lyase_8"/>
    <property type="match status" value="1"/>
</dbReference>
<dbReference type="PANTHER" id="PTHR38481:SF1">
    <property type="entry name" value="HYALURONATE LYASE"/>
    <property type="match status" value="1"/>
</dbReference>
<feature type="domain" description="Polysaccharide lyase 8 N-terminal alpha-helical" evidence="9">
    <location>
        <begin position="52"/>
        <end position="298"/>
    </location>
</feature>
<dbReference type="SUPFAM" id="SSF49863">
    <property type="entry name" value="Hyaluronate lyase-like, C-terminal domain"/>
    <property type="match status" value="1"/>
</dbReference>
<dbReference type="EMBL" id="AGZO01000005">
    <property type="protein sequence ID" value="EKN20022.1"/>
    <property type="molecule type" value="Genomic_DNA"/>
</dbReference>
<evidence type="ECO:0000256" key="1">
    <source>
        <dbReference type="ARBA" id="ARBA00001913"/>
    </source>
</evidence>
<dbReference type="InterPro" id="IPR004103">
    <property type="entry name" value="Lyase_8_C"/>
</dbReference>
<dbReference type="PATRIC" id="fig|999418.3.peg.212"/>
<comment type="cofactor">
    <cofactor evidence="1">
        <name>Ca(2+)</name>
        <dbReference type="ChEBI" id="CHEBI:29108"/>
    </cofactor>
</comment>
<dbReference type="Proteomes" id="UP000006330">
    <property type="component" value="Unassembled WGS sequence"/>
</dbReference>
<reference evidence="10 11" key="1">
    <citation type="submission" date="2012-02" db="EMBL/GenBank/DDBJ databases">
        <title>The Genome Sequence of Parabacteroides goldsteinii CL02T12C30.</title>
        <authorList>
            <consortium name="The Broad Institute Genome Sequencing Platform"/>
            <person name="Earl A."/>
            <person name="Ward D."/>
            <person name="Feldgarden M."/>
            <person name="Gevers D."/>
            <person name="Zitomersky N.L."/>
            <person name="Coyne M.J."/>
            <person name="Comstock L.E."/>
            <person name="Young S.K."/>
            <person name="Zeng Q."/>
            <person name="Gargeya S."/>
            <person name="Fitzgerald M."/>
            <person name="Haas B."/>
            <person name="Abouelleil A."/>
            <person name="Alvarado L."/>
            <person name="Arachchi H.M."/>
            <person name="Berlin A."/>
            <person name="Chapman S.B."/>
            <person name="Gearin G."/>
            <person name="Goldberg J."/>
            <person name="Griggs A."/>
            <person name="Gujja S."/>
            <person name="Hansen M."/>
            <person name="Heiman D."/>
            <person name="Howarth C."/>
            <person name="Larimer J."/>
            <person name="Lui A."/>
            <person name="MacDonald P.J.P."/>
            <person name="McCowen C."/>
            <person name="Montmayeur A."/>
            <person name="Murphy C."/>
            <person name="Neiman D."/>
            <person name="Pearson M."/>
            <person name="Priest M."/>
            <person name="Roberts A."/>
            <person name="Saif S."/>
            <person name="Shea T."/>
            <person name="Sisk P."/>
            <person name="Stolte C."/>
            <person name="Sykes S."/>
            <person name="Wortman J."/>
            <person name="Nusbaum C."/>
            <person name="Birren B."/>
        </authorList>
    </citation>
    <scope>NUCLEOTIDE SEQUENCE [LARGE SCALE GENOMIC DNA]</scope>
    <source>
        <strain evidence="10 11">CL02T12C30</strain>
    </source>
</reference>
<sequence>MYIMKKNLIKSICWLIVLFCFQTIIAKNDSDIEKLRKLFIEQAMEPVVNVEKVQTLLNTIHPDGTWAGIDYTDVSRTAFQHSRHLDNMMVLAIAYKKKGSPYKGKKNVKQVIDRALAFWLEHDFICENWWWNQIGTPNTMVSLLLLLDNELSVSKSYKMLEIVGRGNMKASGARPSGDRIKIAGIQAKAALYKRDKAEVELLLKIIEGEIKFSKERGMQHDFSFHHRVDWVNNTLSYGSGYADAFVEWAVSVAGTRYHFSEKSLQLLIDYYLDGICKQMVYGKFPDPGVANRDITRPAGGRVWSTKTPERLLTVTNYRRSELEAIIDLRKGNKSIVPSYAKFFWCTDHFVFQRPNFYTSVRMYSTRNANMEMPYNGEGLMNHFRGDGTNYLSLDGDEYKELTPVCDWMKIPGTTIVQLESMPSENDVQKWGLTDFVGAVTDGKYGAVGFNFKSPHTGLAAKKAWFFFDKEYICLGSGITNKMNRPAVTTLNQCLLSGDIWIKDERGIHLQDKGFWKMKDVQWIIHDRVGYVFPKKTSVSLSNQEVKGNWAFANKQTSISKTEIKQDVFSLWLDHGVHSFDANYEYVVIPSIDKSAMVEYMQNCPISILTNTPDLQAVRHDELHIAYAVFYRSGTFHITEGLYVTMDSPGLLMVKYNDVGDILTMAVSDPSHFLGKLHLSVNRKMLDPQQKNIKMKWDNESSTTQITIDLPQNEYAGKSVVYSK</sequence>
<dbReference type="GO" id="GO:0005975">
    <property type="term" value="P:carbohydrate metabolic process"/>
    <property type="evidence" value="ECO:0007669"/>
    <property type="project" value="InterPro"/>
</dbReference>
<evidence type="ECO:0000256" key="2">
    <source>
        <dbReference type="ARBA" id="ARBA00006699"/>
    </source>
</evidence>
<feature type="domain" description="Polysaccharide lyase family 8 central" evidence="7">
    <location>
        <begin position="341"/>
        <end position="591"/>
    </location>
</feature>
<comment type="similarity">
    <text evidence="2">Belongs to the polysaccharide lyase 8 family.</text>
</comment>
<dbReference type="Pfam" id="PF02884">
    <property type="entry name" value="Lyase_8_C"/>
    <property type="match status" value="1"/>
</dbReference>
<dbReference type="Gene3D" id="2.60.220.10">
    <property type="entry name" value="Polysaccharide lyase family 8-like, C-terminal"/>
    <property type="match status" value="1"/>
</dbReference>
<dbReference type="InterPro" id="IPR012970">
    <property type="entry name" value="Lyase_8_alpha_N"/>
</dbReference>
<dbReference type="OrthoDB" id="6394136at2"/>
<dbReference type="PANTHER" id="PTHR38481">
    <property type="entry name" value="HYALURONATE LYASE"/>
    <property type="match status" value="1"/>
</dbReference>
<keyword evidence="5" id="KW-0106">Calcium</keyword>
<dbReference type="GO" id="GO:0016837">
    <property type="term" value="F:carbon-oxygen lyase activity, acting on polysaccharides"/>
    <property type="evidence" value="ECO:0007669"/>
    <property type="project" value="UniProtKB-ARBA"/>
</dbReference>
<organism evidence="10 11">
    <name type="scientific">Parabacteroides goldsteinii CL02T12C30</name>
    <dbReference type="NCBI Taxonomy" id="999418"/>
    <lineage>
        <taxon>Bacteria</taxon>
        <taxon>Pseudomonadati</taxon>
        <taxon>Bacteroidota</taxon>
        <taxon>Bacteroidia</taxon>
        <taxon>Bacteroidales</taxon>
        <taxon>Tannerellaceae</taxon>
        <taxon>Parabacteroides</taxon>
    </lineage>
</organism>
<dbReference type="AlphaFoldDB" id="K5Z022"/>
<dbReference type="InterPro" id="IPR011013">
    <property type="entry name" value="Gal_mutarotase_sf_dom"/>
</dbReference>
<evidence type="ECO:0008006" key="12">
    <source>
        <dbReference type="Google" id="ProtNLM"/>
    </source>
</evidence>
<gene>
    <name evidence="10" type="ORF">HMPREF1076_00218</name>
</gene>
<evidence type="ECO:0000259" key="9">
    <source>
        <dbReference type="Pfam" id="PF08124"/>
    </source>
</evidence>
<dbReference type="GO" id="GO:0030246">
    <property type="term" value="F:carbohydrate binding"/>
    <property type="evidence" value="ECO:0007669"/>
    <property type="project" value="InterPro"/>
</dbReference>
<dbReference type="SUPFAM" id="SSF48230">
    <property type="entry name" value="Chondroitin AC/alginate lyase"/>
    <property type="match status" value="1"/>
</dbReference>
<evidence type="ECO:0000256" key="6">
    <source>
        <dbReference type="ARBA" id="ARBA00023239"/>
    </source>
</evidence>
<feature type="domain" description="Polysaccharide lyase family 8 C-terminal" evidence="8">
    <location>
        <begin position="606"/>
        <end position="671"/>
    </location>
</feature>
<dbReference type="InterPro" id="IPR008929">
    <property type="entry name" value="Chondroitin_lyas"/>
</dbReference>
<dbReference type="InterPro" id="IPR003159">
    <property type="entry name" value="Lyase_8_central_dom"/>
</dbReference>
<dbReference type="HOGENOM" id="CLU_004172_2_1_10"/>
<dbReference type="GO" id="GO:0005576">
    <property type="term" value="C:extracellular region"/>
    <property type="evidence" value="ECO:0007669"/>
    <property type="project" value="InterPro"/>
</dbReference>
<name>K5Z022_9BACT</name>
<dbReference type="Pfam" id="PF08124">
    <property type="entry name" value="Lyase_8_N"/>
    <property type="match status" value="1"/>
</dbReference>
<evidence type="ECO:0000313" key="10">
    <source>
        <dbReference type="EMBL" id="EKN20022.1"/>
    </source>
</evidence>
<comment type="caution">
    <text evidence="10">The sequence shown here is derived from an EMBL/GenBank/DDBJ whole genome shotgun (WGS) entry which is preliminary data.</text>
</comment>
<evidence type="ECO:0000259" key="7">
    <source>
        <dbReference type="Pfam" id="PF02278"/>
    </source>
</evidence>
<evidence type="ECO:0000259" key="8">
    <source>
        <dbReference type="Pfam" id="PF02884"/>
    </source>
</evidence>
<dbReference type="InterPro" id="IPR011071">
    <property type="entry name" value="Lyase_8-like_C"/>
</dbReference>
<dbReference type="Gene3D" id="2.70.98.10">
    <property type="match status" value="1"/>
</dbReference>
<dbReference type="Gene3D" id="1.50.10.100">
    <property type="entry name" value="Chondroitin AC/alginate lyase"/>
    <property type="match status" value="1"/>
</dbReference>
<evidence type="ECO:0000256" key="5">
    <source>
        <dbReference type="ARBA" id="ARBA00022837"/>
    </source>
</evidence>
<accession>K5Z022</accession>